<dbReference type="InterPro" id="IPR017896">
    <property type="entry name" value="4Fe4S_Fe-S-bd"/>
</dbReference>
<organism evidence="16 17">
    <name type="scientific">Mytilus galloprovincialis</name>
    <name type="common">Mediterranean mussel</name>
    <dbReference type="NCBI Taxonomy" id="29158"/>
    <lineage>
        <taxon>Eukaryota</taxon>
        <taxon>Metazoa</taxon>
        <taxon>Spiralia</taxon>
        <taxon>Lophotrochozoa</taxon>
        <taxon>Mollusca</taxon>
        <taxon>Bivalvia</taxon>
        <taxon>Autobranchia</taxon>
        <taxon>Pteriomorphia</taxon>
        <taxon>Mytilida</taxon>
        <taxon>Mytiloidea</taxon>
        <taxon>Mytilidae</taxon>
        <taxon>Mytilinae</taxon>
        <taxon>Mytilus</taxon>
    </lineage>
</organism>
<dbReference type="Gene3D" id="3.30.9.90">
    <property type="match status" value="1"/>
</dbReference>
<evidence type="ECO:0000256" key="2">
    <source>
        <dbReference type="ARBA" id="ARBA00002819"/>
    </source>
</evidence>
<name>A0A8B6G5N5_MYTGA</name>
<feature type="domain" description="4Fe-4S ferredoxin-type" evidence="15">
    <location>
        <begin position="303"/>
        <end position="332"/>
    </location>
</feature>
<dbReference type="Pfam" id="PF05187">
    <property type="entry name" value="Fer4_ETF_QO"/>
    <property type="match status" value="1"/>
</dbReference>
<evidence type="ECO:0000256" key="3">
    <source>
        <dbReference type="ARBA" id="ARBA00022448"/>
    </source>
</evidence>
<gene>
    <name evidence="16" type="ORF">MGAL_10B050110</name>
</gene>
<evidence type="ECO:0000313" key="17">
    <source>
        <dbReference type="Proteomes" id="UP000596742"/>
    </source>
</evidence>
<dbReference type="SUPFAM" id="SSF54862">
    <property type="entry name" value="4Fe-4S ferredoxins"/>
    <property type="match status" value="1"/>
</dbReference>
<keyword evidence="3 14" id="KW-0813">Transport</keyword>
<sequence length="343" mass="38834">MAEEIEFPFKVTDGYLGPQAKFFPYGLACLSHPEPVLILDTNKLEIVIGTSEKTRFTTKFLQVEPKKECSQYVFTQNQGSEYHFTIAVPHTGWYKFQIFALPSSEAGPNMINVFNYILHVQKADHYVESFPKQYPLWKQEGCFVYEPHMILKGVREVGVKFRYFIPKAVDVQIKVGDDWNPMEKVEPDIYEAFLDFSKGYPAGTKVKLNVKFGRSSADYTKLKPAAECKPIDYPKPDGQLSFDLLESVALTGTNHDHDQPAHLTLLNDDTPVNHNLAVFDGPEQRFCPAGVYEYVETEDGNGKRLQINAQNCIHCKTCDIKDPSQNINWVCPQGGEGPAYNGM</sequence>
<evidence type="ECO:0000256" key="13">
    <source>
        <dbReference type="ARBA" id="ARBA00052682"/>
    </source>
</evidence>
<keyword evidence="11 14" id="KW-0411">Iron-sulfur</keyword>
<dbReference type="OrthoDB" id="6048357at2759"/>
<keyword evidence="17" id="KW-1185">Reference proteome</keyword>
<evidence type="ECO:0000256" key="7">
    <source>
        <dbReference type="ARBA" id="ARBA00022827"/>
    </source>
</evidence>
<dbReference type="GO" id="GO:0004174">
    <property type="term" value="F:electron-transferring-flavoprotein dehydrogenase activity"/>
    <property type="evidence" value="ECO:0007669"/>
    <property type="project" value="UniProtKB-UniRule"/>
</dbReference>
<dbReference type="FunFam" id="3.30.70.20:FF:000012">
    <property type="entry name" value="Electron transfer flavoprotein-ubiquinone oxidoreductase, mitochondrial"/>
    <property type="match status" value="1"/>
</dbReference>
<evidence type="ECO:0000256" key="14">
    <source>
        <dbReference type="RuleBase" id="RU366068"/>
    </source>
</evidence>
<comment type="cofactor">
    <cofactor evidence="1 14">
        <name>FAD</name>
        <dbReference type="ChEBI" id="CHEBI:57692"/>
    </cofactor>
</comment>
<reference evidence="16" key="1">
    <citation type="submission" date="2018-11" db="EMBL/GenBank/DDBJ databases">
        <authorList>
            <person name="Alioto T."/>
            <person name="Alioto T."/>
        </authorList>
    </citation>
    <scope>NUCLEOTIDE SEQUENCE</scope>
</reference>
<evidence type="ECO:0000256" key="5">
    <source>
        <dbReference type="ARBA" id="ARBA00022630"/>
    </source>
</evidence>
<dbReference type="PANTHER" id="PTHR10617:SF107">
    <property type="entry name" value="ELECTRON TRANSFER FLAVOPROTEIN-UBIQUINONE OXIDOREDUCTASE, MITOCHONDRIAL"/>
    <property type="match status" value="1"/>
</dbReference>
<keyword evidence="12 14" id="KW-0830">Ubiquinone</keyword>
<evidence type="ECO:0000256" key="8">
    <source>
        <dbReference type="ARBA" id="ARBA00022982"/>
    </source>
</evidence>
<dbReference type="GO" id="GO:0005743">
    <property type="term" value="C:mitochondrial inner membrane"/>
    <property type="evidence" value="ECO:0007669"/>
    <property type="project" value="TreeGrafter"/>
</dbReference>
<evidence type="ECO:0000313" key="16">
    <source>
        <dbReference type="EMBL" id="VDI58998.1"/>
    </source>
</evidence>
<evidence type="ECO:0000256" key="10">
    <source>
        <dbReference type="ARBA" id="ARBA00023004"/>
    </source>
</evidence>
<evidence type="ECO:0000256" key="4">
    <source>
        <dbReference type="ARBA" id="ARBA00022485"/>
    </source>
</evidence>
<evidence type="ECO:0000256" key="11">
    <source>
        <dbReference type="ARBA" id="ARBA00023014"/>
    </source>
</evidence>
<comment type="catalytic activity">
    <reaction evidence="13 14">
        <text>a ubiquinone + reduced [electron-transfer flavoprotein] = a ubiquinol + oxidized [electron-transfer flavoprotein] + H(+)</text>
        <dbReference type="Rhea" id="RHEA:24052"/>
        <dbReference type="Rhea" id="RHEA-COMP:9565"/>
        <dbReference type="Rhea" id="RHEA-COMP:9566"/>
        <dbReference type="Rhea" id="RHEA-COMP:10685"/>
        <dbReference type="Rhea" id="RHEA-COMP:10686"/>
        <dbReference type="ChEBI" id="CHEBI:15378"/>
        <dbReference type="ChEBI" id="CHEBI:16389"/>
        <dbReference type="ChEBI" id="CHEBI:17976"/>
        <dbReference type="ChEBI" id="CHEBI:57692"/>
        <dbReference type="ChEBI" id="CHEBI:58307"/>
        <dbReference type="EC" id="1.5.5.1"/>
    </reaction>
</comment>
<comment type="caution">
    <text evidence="16">The sequence shown here is derived from an EMBL/GenBank/DDBJ whole genome shotgun (WGS) entry which is preliminary data.</text>
</comment>
<dbReference type="GO" id="GO:0051539">
    <property type="term" value="F:4 iron, 4 sulfur cluster binding"/>
    <property type="evidence" value="ECO:0007669"/>
    <property type="project" value="UniProtKB-UniRule"/>
</dbReference>
<keyword evidence="9 14" id="KW-0560">Oxidoreductase</keyword>
<dbReference type="PROSITE" id="PS51379">
    <property type="entry name" value="4FE4S_FER_2"/>
    <property type="match status" value="1"/>
</dbReference>
<keyword evidence="5 14" id="KW-0285">Flavoprotein</keyword>
<dbReference type="PANTHER" id="PTHR10617">
    <property type="entry name" value="ELECTRON TRANSFER FLAVOPROTEIN-UBIQUINONE OXIDOREDUCTASE"/>
    <property type="match status" value="1"/>
</dbReference>
<evidence type="ECO:0000259" key="15">
    <source>
        <dbReference type="PROSITE" id="PS51379"/>
    </source>
</evidence>
<keyword evidence="7 14" id="KW-0274">FAD</keyword>
<dbReference type="EMBL" id="UYJE01007900">
    <property type="protein sequence ID" value="VDI58998.1"/>
    <property type="molecule type" value="Genomic_DNA"/>
</dbReference>
<dbReference type="InterPro" id="IPR007859">
    <property type="entry name" value="ETF-QO/FixX_C"/>
</dbReference>
<dbReference type="GO" id="GO:0046872">
    <property type="term" value="F:metal ion binding"/>
    <property type="evidence" value="ECO:0007669"/>
    <property type="project" value="UniProtKB-KW"/>
</dbReference>
<comment type="function">
    <text evidence="2 14">Accepts electrons from ETF and reduces ubiquinone.</text>
</comment>
<accession>A0A8B6G5N5</accession>
<keyword evidence="6 14" id="KW-0479">Metal-binding</keyword>
<keyword evidence="10 14" id="KW-0408">Iron</keyword>
<evidence type="ECO:0000256" key="1">
    <source>
        <dbReference type="ARBA" id="ARBA00001974"/>
    </source>
</evidence>
<evidence type="ECO:0000256" key="6">
    <source>
        <dbReference type="ARBA" id="ARBA00022723"/>
    </source>
</evidence>
<dbReference type="Gene3D" id="3.30.70.20">
    <property type="match status" value="1"/>
</dbReference>
<comment type="cofactor">
    <cofactor evidence="14">
        <name>[4Fe-4S] cluster</name>
        <dbReference type="ChEBI" id="CHEBI:49883"/>
    </cofactor>
    <text evidence="14">Binds 1 [4Fe-4S] cluster.</text>
</comment>
<dbReference type="InterPro" id="IPR056564">
    <property type="entry name" value="Ig-like_KY"/>
</dbReference>
<dbReference type="Proteomes" id="UP000596742">
    <property type="component" value="Unassembled WGS sequence"/>
</dbReference>
<dbReference type="Pfam" id="PF23265">
    <property type="entry name" value="Ig-like_KY"/>
    <property type="match status" value="1"/>
</dbReference>
<protein>
    <recommendedName>
        <fullName evidence="14">Electron transfer flavoprotein-ubiquinone oxidoreductase</fullName>
        <shortName evidence="14">ETF-QO</shortName>
        <ecNumber evidence="14">1.5.5.1</ecNumber>
    </recommendedName>
</protein>
<evidence type="ECO:0000256" key="9">
    <source>
        <dbReference type="ARBA" id="ARBA00023002"/>
    </source>
</evidence>
<dbReference type="EC" id="1.5.5.1" evidence="14"/>
<keyword evidence="8 14" id="KW-0249">Electron transport</keyword>
<dbReference type="AlphaFoldDB" id="A0A8B6G5N5"/>
<dbReference type="InterPro" id="IPR040156">
    <property type="entry name" value="ETF-QO"/>
</dbReference>
<evidence type="ECO:0000256" key="12">
    <source>
        <dbReference type="ARBA" id="ARBA00023075"/>
    </source>
</evidence>
<proteinExistence type="predicted"/>
<keyword evidence="4" id="KW-0004">4Fe-4S</keyword>